<organism evidence="1 2">
    <name type="scientific">Rotaria sordida</name>
    <dbReference type="NCBI Taxonomy" id="392033"/>
    <lineage>
        <taxon>Eukaryota</taxon>
        <taxon>Metazoa</taxon>
        <taxon>Spiralia</taxon>
        <taxon>Gnathifera</taxon>
        <taxon>Rotifera</taxon>
        <taxon>Eurotatoria</taxon>
        <taxon>Bdelloidea</taxon>
        <taxon>Philodinida</taxon>
        <taxon>Philodinidae</taxon>
        <taxon>Rotaria</taxon>
    </lineage>
</organism>
<sequence>MKRHGLSLQRPKRQDKVPIDEVHRLANSFYMFNRRVSLWSIKRGAMGAFIPEDICIMDESPLALFGDQAKRSINDIGTNNEINGYI</sequence>
<feature type="non-terminal residue" evidence="1">
    <location>
        <position position="86"/>
    </location>
</feature>
<dbReference type="AlphaFoldDB" id="A0A820M1E6"/>
<protein>
    <submittedName>
        <fullName evidence="1">Uncharacterized protein</fullName>
    </submittedName>
</protein>
<comment type="caution">
    <text evidence="1">The sequence shown here is derived from an EMBL/GenBank/DDBJ whole genome shotgun (WGS) entry which is preliminary data.</text>
</comment>
<reference evidence="1" key="1">
    <citation type="submission" date="2021-02" db="EMBL/GenBank/DDBJ databases">
        <authorList>
            <person name="Nowell W R."/>
        </authorList>
    </citation>
    <scope>NUCLEOTIDE SEQUENCE</scope>
</reference>
<evidence type="ECO:0000313" key="2">
    <source>
        <dbReference type="Proteomes" id="UP000663874"/>
    </source>
</evidence>
<proteinExistence type="predicted"/>
<dbReference type="Proteomes" id="UP000663874">
    <property type="component" value="Unassembled WGS sequence"/>
</dbReference>
<evidence type="ECO:0000313" key="1">
    <source>
        <dbReference type="EMBL" id="CAF4366852.1"/>
    </source>
</evidence>
<accession>A0A820M1E6</accession>
<feature type="non-terminal residue" evidence="1">
    <location>
        <position position="1"/>
    </location>
</feature>
<name>A0A820M1E6_9BILA</name>
<dbReference type="EMBL" id="CAJOBE010054195">
    <property type="protein sequence ID" value="CAF4366852.1"/>
    <property type="molecule type" value="Genomic_DNA"/>
</dbReference>
<gene>
    <name evidence="1" type="ORF">FNK824_LOCUS42856</name>
</gene>